<feature type="compositionally biased region" description="Polar residues" evidence="1">
    <location>
        <begin position="372"/>
        <end position="381"/>
    </location>
</feature>
<protein>
    <submittedName>
        <fullName evidence="2">DhcA protein</fullName>
    </submittedName>
</protein>
<dbReference type="AlphaFoldDB" id="A0A813CG36"/>
<dbReference type="Proteomes" id="UP000601435">
    <property type="component" value="Unassembled WGS sequence"/>
</dbReference>
<evidence type="ECO:0000256" key="1">
    <source>
        <dbReference type="SAM" id="MobiDB-lite"/>
    </source>
</evidence>
<comment type="caution">
    <text evidence="2">The sequence shown here is derived from an EMBL/GenBank/DDBJ whole genome shotgun (WGS) entry which is preliminary data.</text>
</comment>
<dbReference type="EMBL" id="CAJNJA010100552">
    <property type="protein sequence ID" value="CAE7943825.1"/>
    <property type="molecule type" value="Genomic_DNA"/>
</dbReference>
<dbReference type="GO" id="GO:0045505">
    <property type="term" value="F:dynein intermediate chain binding"/>
    <property type="evidence" value="ECO:0007669"/>
    <property type="project" value="InterPro"/>
</dbReference>
<dbReference type="GO" id="GO:0007018">
    <property type="term" value="P:microtubule-based movement"/>
    <property type="evidence" value="ECO:0007669"/>
    <property type="project" value="InterPro"/>
</dbReference>
<dbReference type="GO" id="GO:0030286">
    <property type="term" value="C:dynein complex"/>
    <property type="evidence" value="ECO:0007669"/>
    <property type="project" value="InterPro"/>
</dbReference>
<accession>A0A813CG36</accession>
<feature type="region of interest" description="Disordered" evidence="1">
    <location>
        <begin position="355"/>
        <end position="381"/>
    </location>
</feature>
<sequence length="381" mass="42916">MLTEIQYLSSRFEGSEQEKYFGPIVVDYSKVQSRVKAKYDQWHRDLLNSFGEKANNRYKIYQNLVLSQGRERLEAVDGSGDLTVVCMAVLKVKTSAEKWSPEFEELQKAQKLLVKQRFQFPEDWMHIEQVQGEWEAFEQILTRRNRILDHELPKLRSVLVQKDKQLEESITQLYAEWSSQKPVQGGLKPTAAMQAIKDFDERLLMLREQHSQLVQLKKSLQMEVGDVEALAPLQEEMGNLKDVWSEINTVHSRVETLKETLWTAVEPKRIKHALEVATDRLRKSDFCFHFAGPAFEYEADGPAAAAVRGQTPDEESRIQDLRVVGGVCGGGIGKVGKLSIPTAAFVLEGIRPHPGATSGSNKAEPGAEHCASGTTEAFASS</sequence>
<keyword evidence="3" id="KW-1185">Reference proteome</keyword>
<proteinExistence type="predicted"/>
<gene>
    <name evidence="2" type="primary">dhcA</name>
    <name evidence="2" type="ORF">SNEC2469_LOCUS35183</name>
</gene>
<evidence type="ECO:0000313" key="2">
    <source>
        <dbReference type="EMBL" id="CAE7943825.1"/>
    </source>
</evidence>
<organism evidence="2 3">
    <name type="scientific">Symbiodinium necroappetens</name>
    <dbReference type="NCBI Taxonomy" id="1628268"/>
    <lineage>
        <taxon>Eukaryota</taxon>
        <taxon>Sar</taxon>
        <taxon>Alveolata</taxon>
        <taxon>Dinophyceae</taxon>
        <taxon>Suessiales</taxon>
        <taxon>Symbiodiniaceae</taxon>
        <taxon>Symbiodinium</taxon>
    </lineage>
</organism>
<evidence type="ECO:0000313" key="3">
    <source>
        <dbReference type="Proteomes" id="UP000601435"/>
    </source>
</evidence>
<reference evidence="2" key="1">
    <citation type="submission" date="2021-02" db="EMBL/GenBank/DDBJ databases">
        <authorList>
            <person name="Dougan E. K."/>
            <person name="Rhodes N."/>
            <person name="Thang M."/>
            <person name="Chan C."/>
        </authorList>
    </citation>
    <scope>NUCLEOTIDE SEQUENCE</scope>
</reference>
<dbReference type="OrthoDB" id="424310at2759"/>
<dbReference type="GO" id="GO:0051959">
    <property type="term" value="F:dynein light intermediate chain binding"/>
    <property type="evidence" value="ECO:0007669"/>
    <property type="project" value="InterPro"/>
</dbReference>
<name>A0A813CG36_9DINO</name>
<dbReference type="PANTHER" id="PTHR45703:SF36">
    <property type="entry name" value="DYNEIN HEAVY CHAIN, CYTOPLASMIC"/>
    <property type="match status" value="1"/>
</dbReference>
<dbReference type="PANTHER" id="PTHR45703">
    <property type="entry name" value="DYNEIN HEAVY CHAIN"/>
    <property type="match status" value="1"/>
</dbReference>
<dbReference type="InterPro" id="IPR026983">
    <property type="entry name" value="DHC"/>
</dbReference>